<reference evidence="8" key="1">
    <citation type="submission" date="2025-08" db="UniProtKB">
        <authorList>
            <consortium name="RefSeq"/>
        </authorList>
    </citation>
    <scope>IDENTIFICATION</scope>
    <source>
        <strain evidence="8">OHB3-1</strain>
    </source>
</reference>
<gene>
    <name evidence="8" type="primary">LOC111021211</name>
</gene>
<keyword evidence="4" id="KW-0067">ATP-binding</keyword>
<dbReference type="GO" id="GO:0005524">
    <property type="term" value="F:ATP binding"/>
    <property type="evidence" value="ECO:0007669"/>
    <property type="project" value="UniProtKB-KW"/>
</dbReference>
<evidence type="ECO:0000313" key="7">
    <source>
        <dbReference type="Proteomes" id="UP000504603"/>
    </source>
</evidence>
<dbReference type="SUPFAM" id="SSF52540">
    <property type="entry name" value="P-loop containing nucleoside triphosphate hydrolases"/>
    <property type="match status" value="1"/>
</dbReference>
<evidence type="ECO:0000259" key="5">
    <source>
        <dbReference type="Pfam" id="PF00931"/>
    </source>
</evidence>
<keyword evidence="1" id="KW-0677">Repeat</keyword>
<dbReference type="OrthoDB" id="5279713at2759"/>
<dbReference type="InterPro" id="IPR002182">
    <property type="entry name" value="NB-ARC"/>
</dbReference>
<dbReference type="FunFam" id="3.40.50.300:FF:001091">
    <property type="entry name" value="Probable disease resistance protein At1g61300"/>
    <property type="match status" value="1"/>
</dbReference>
<dbReference type="PRINTS" id="PR00364">
    <property type="entry name" value="DISEASERSIST"/>
</dbReference>
<dbReference type="GO" id="GO:0006952">
    <property type="term" value="P:defense response"/>
    <property type="evidence" value="ECO:0007669"/>
    <property type="project" value="UniProtKB-KW"/>
</dbReference>
<dbReference type="Gene3D" id="1.10.8.430">
    <property type="entry name" value="Helical domain of apoptotic protease-activating factors"/>
    <property type="match status" value="1"/>
</dbReference>
<keyword evidence="7" id="KW-1185">Reference proteome</keyword>
<dbReference type="Gene3D" id="1.10.10.10">
    <property type="entry name" value="Winged helix-like DNA-binding domain superfamily/Winged helix DNA-binding domain"/>
    <property type="match status" value="1"/>
</dbReference>
<dbReference type="AlphaFoldDB" id="A0A6J1DHT2"/>
<protein>
    <submittedName>
        <fullName evidence="8">Disease resistance protein RGA4</fullName>
    </submittedName>
</protein>
<dbReference type="InterPro" id="IPR042197">
    <property type="entry name" value="Apaf_helical"/>
</dbReference>
<dbReference type="Proteomes" id="UP000504603">
    <property type="component" value="Unplaced"/>
</dbReference>
<dbReference type="PANTHER" id="PTHR36766">
    <property type="entry name" value="PLANT BROAD-SPECTRUM MILDEW RESISTANCE PROTEIN RPW8"/>
    <property type="match status" value="1"/>
</dbReference>
<evidence type="ECO:0000256" key="3">
    <source>
        <dbReference type="ARBA" id="ARBA00022821"/>
    </source>
</evidence>
<sequence length="510" mass="57957">MSHHCPRIVCKSWKKAFFYSLHIFPKQSFGGFISISPPETETETMAEGVLVHVAGNILMKLGSITSQMVGMVPGLEDDLTKLTATVSAIKNVLVDAEECQTKTHALQNWLQKLEEVFYDVEDMLDEFSYEALRRELTTTREKNTKKVRIFFSGSNLISFNYRMTCKMKNIWERLDAVDAEKEQFHLRENYGSFDQITMERNETCSFSNEEEVIGRDDDKKKVKHLLLDMDMNVMHNVLFVMIVGMDGIGKTTLAKSLYNDDDVSKCFDSRIWIWVSGQFEVKVIVKKMIESATGSSINPNVKGMEALLIELQKVIRGKKYMLVMDDVWNESGEKWNELKHLLMGGARGSKILITKRDNKVATEIESMTSLLTLEGLRESKSWSLFRSVAFKEGNEPANPNLIKLGKEILVGCGGVPLVIRQIGRLLSSTTSEKEWMSFKENELLEALQQNGIDNNYPMTSILKLSYNHLPSNLKPCFAYLSLFPKGTSLKINDLIRQWIAQGFIESSNGS</sequence>
<dbReference type="PANTHER" id="PTHR36766:SF38">
    <property type="entry name" value="DISEASE RESISTANCE PROTEIN RGA3"/>
    <property type="match status" value="1"/>
</dbReference>
<dbReference type="RefSeq" id="XP_022153775.1">
    <property type="nucleotide sequence ID" value="XM_022298083.1"/>
</dbReference>
<organism evidence="7 8">
    <name type="scientific">Momordica charantia</name>
    <name type="common">Bitter gourd</name>
    <name type="synonym">Balsam pear</name>
    <dbReference type="NCBI Taxonomy" id="3673"/>
    <lineage>
        <taxon>Eukaryota</taxon>
        <taxon>Viridiplantae</taxon>
        <taxon>Streptophyta</taxon>
        <taxon>Embryophyta</taxon>
        <taxon>Tracheophyta</taxon>
        <taxon>Spermatophyta</taxon>
        <taxon>Magnoliopsida</taxon>
        <taxon>eudicotyledons</taxon>
        <taxon>Gunneridae</taxon>
        <taxon>Pentapetalae</taxon>
        <taxon>rosids</taxon>
        <taxon>fabids</taxon>
        <taxon>Cucurbitales</taxon>
        <taxon>Cucurbitaceae</taxon>
        <taxon>Momordiceae</taxon>
        <taxon>Momordica</taxon>
    </lineage>
</organism>
<evidence type="ECO:0000256" key="2">
    <source>
        <dbReference type="ARBA" id="ARBA00022741"/>
    </source>
</evidence>
<dbReference type="InterPro" id="IPR027417">
    <property type="entry name" value="P-loop_NTPase"/>
</dbReference>
<evidence type="ECO:0000313" key="8">
    <source>
        <dbReference type="RefSeq" id="XP_022153775.1"/>
    </source>
</evidence>
<keyword evidence="2" id="KW-0547">Nucleotide-binding</keyword>
<dbReference type="Gene3D" id="3.40.50.300">
    <property type="entry name" value="P-loop containing nucleotide triphosphate hydrolases"/>
    <property type="match status" value="1"/>
</dbReference>
<dbReference type="Gene3D" id="1.20.5.4130">
    <property type="match status" value="1"/>
</dbReference>
<proteinExistence type="predicted"/>
<dbReference type="KEGG" id="mcha:111021211"/>
<evidence type="ECO:0000259" key="6">
    <source>
        <dbReference type="Pfam" id="PF18052"/>
    </source>
</evidence>
<keyword evidence="3" id="KW-0611">Plant defense</keyword>
<dbReference type="InterPro" id="IPR041118">
    <property type="entry name" value="Rx_N"/>
</dbReference>
<dbReference type="Pfam" id="PF00931">
    <property type="entry name" value="NB-ARC"/>
    <property type="match status" value="1"/>
</dbReference>
<dbReference type="Pfam" id="PF18052">
    <property type="entry name" value="Rx_N"/>
    <property type="match status" value="1"/>
</dbReference>
<dbReference type="GeneID" id="111021211"/>
<dbReference type="GO" id="GO:0043531">
    <property type="term" value="F:ADP binding"/>
    <property type="evidence" value="ECO:0007669"/>
    <property type="project" value="InterPro"/>
</dbReference>
<evidence type="ECO:0000256" key="4">
    <source>
        <dbReference type="ARBA" id="ARBA00022840"/>
    </source>
</evidence>
<dbReference type="InterPro" id="IPR036388">
    <property type="entry name" value="WH-like_DNA-bd_sf"/>
</dbReference>
<name>A0A6J1DHT2_MOMCH</name>
<evidence type="ECO:0000256" key="1">
    <source>
        <dbReference type="ARBA" id="ARBA00022737"/>
    </source>
</evidence>
<feature type="domain" description="Disease resistance N-terminal" evidence="6">
    <location>
        <begin position="55"/>
        <end position="141"/>
    </location>
</feature>
<accession>A0A6J1DHT2</accession>
<feature type="domain" description="NB-ARC" evidence="5">
    <location>
        <begin position="217"/>
        <end position="392"/>
    </location>
</feature>